<organism evidence="2">
    <name type="scientific">Anguilla anguilla</name>
    <name type="common">European freshwater eel</name>
    <name type="synonym">Muraena anguilla</name>
    <dbReference type="NCBI Taxonomy" id="7936"/>
    <lineage>
        <taxon>Eukaryota</taxon>
        <taxon>Metazoa</taxon>
        <taxon>Chordata</taxon>
        <taxon>Craniata</taxon>
        <taxon>Vertebrata</taxon>
        <taxon>Euteleostomi</taxon>
        <taxon>Actinopterygii</taxon>
        <taxon>Neopterygii</taxon>
        <taxon>Teleostei</taxon>
        <taxon>Anguilliformes</taxon>
        <taxon>Anguillidae</taxon>
        <taxon>Anguilla</taxon>
    </lineage>
</organism>
<accession>A0A0E9UUX4</accession>
<dbReference type="EMBL" id="GBXM01038960">
    <property type="protein sequence ID" value="JAH69617.1"/>
    <property type="molecule type" value="Transcribed_RNA"/>
</dbReference>
<feature type="region of interest" description="Disordered" evidence="1">
    <location>
        <begin position="1"/>
        <end position="25"/>
    </location>
</feature>
<name>A0A0E9UUX4_ANGAN</name>
<protein>
    <submittedName>
        <fullName evidence="2">Uncharacterized protein</fullName>
    </submittedName>
</protein>
<proteinExistence type="predicted"/>
<dbReference type="EMBL" id="GBXM01059281">
    <property type="protein sequence ID" value="JAH49296.1"/>
    <property type="molecule type" value="Transcribed_RNA"/>
</dbReference>
<reference evidence="2" key="2">
    <citation type="journal article" date="2015" name="Fish Shellfish Immunol.">
        <title>Early steps in the European eel (Anguilla anguilla)-Vibrio vulnificus interaction in the gills: Role of the RtxA13 toxin.</title>
        <authorList>
            <person name="Callol A."/>
            <person name="Pajuelo D."/>
            <person name="Ebbesson L."/>
            <person name="Teles M."/>
            <person name="MacKenzie S."/>
            <person name="Amaro C."/>
        </authorList>
    </citation>
    <scope>NUCLEOTIDE SEQUENCE</scope>
</reference>
<dbReference type="AlphaFoldDB" id="A0A0E9UUX4"/>
<evidence type="ECO:0000256" key="1">
    <source>
        <dbReference type="SAM" id="MobiDB-lite"/>
    </source>
</evidence>
<reference evidence="2" key="1">
    <citation type="submission" date="2014-11" db="EMBL/GenBank/DDBJ databases">
        <authorList>
            <person name="Amaro Gonzalez C."/>
        </authorList>
    </citation>
    <scope>NUCLEOTIDE SEQUENCE</scope>
</reference>
<sequence>MDSHHRPNAYNEQQCPHVHIKKINK</sequence>
<evidence type="ECO:0000313" key="2">
    <source>
        <dbReference type="EMBL" id="JAH69617.1"/>
    </source>
</evidence>